<dbReference type="Proteomes" id="UP001164712">
    <property type="component" value="Chromosome"/>
</dbReference>
<organism evidence="1 2">
    <name type="scientific">Rouxiella chamberiensis</name>
    <dbReference type="NCBI Taxonomy" id="1513468"/>
    <lineage>
        <taxon>Bacteria</taxon>
        <taxon>Pseudomonadati</taxon>
        <taxon>Pseudomonadota</taxon>
        <taxon>Gammaproteobacteria</taxon>
        <taxon>Enterobacterales</taxon>
        <taxon>Yersiniaceae</taxon>
        <taxon>Rouxiella</taxon>
    </lineage>
</organism>
<reference evidence="1" key="1">
    <citation type="submission" date="2022-12" db="EMBL/GenBank/DDBJ databases">
        <title>Complete genome sequence of an Australian strain of Rouxiella badensis DAR84756 and resolution of the R. badensis DSM100043 and R. chamberiensis DSM28324 genomes.</title>
        <authorList>
            <person name="Paul S."/>
            <person name="Anderson P.J."/>
            <person name="Maynard G."/>
            <person name="Dyall-Smith M."/>
            <person name="Kudinha T."/>
        </authorList>
    </citation>
    <scope>NUCLEOTIDE SEQUENCE</scope>
    <source>
        <strain evidence="1">DSM 28324</strain>
    </source>
</reference>
<keyword evidence="2" id="KW-1185">Reference proteome</keyword>
<gene>
    <name evidence="1" type="ORF">O1V66_02945</name>
</gene>
<accession>A0ABY7HQP4</accession>
<evidence type="ECO:0000313" key="1">
    <source>
        <dbReference type="EMBL" id="WAT01714.1"/>
    </source>
</evidence>
<protein>
    <submittedName>
        <fullName evidence="1">Uncharacterized protein</fullName>
    </submittedName>
</protein>
<proteinExistence type="predicted"/>
<dbReference type="EMBL" id="CP114058">
    <property type="protein sequence ID" value="WAT01714.1"/>
    <property type="molecule type" value="Genomic_DNA"/>
</dbReference>
<name>A0ABY7HQP4_9GAMM</name>
<evidence type="ECO:0000313" key="2">
    <source>
        <dbReference type="Proteomes" id="UP001164712"/>
    </source>
</evidence>
<dbReference type="RefSeq" id="WP_045047237.1">
    <property type="nucleotide sequence ID" value="NZ_CP114058.1"/>
</dbReference>
<sequence length="61" mass="7092">MWKNLDKASKLADIRPVPDDIIEKIRAIADKTPDPIEKALVENLMLMFVMYQREHGSFEGY</sequence>